<sequence length="1018" mass="111014">MEAIGRQSFLVVFDFDHTVVDCNTDVVIPAALGRGEMQTRMISGKDRMQWTKLMDTLLAPFSKDELTRAAQDSVTIDPKMPEVFKYLIDSQAQHALAVRGCASPNDTPAAAAAAVQANMPAFIEINIASDSNQLFIDAALDARLPGVKSHISQIHSNPYYDLTAPGASQDAGLDVCYGPNQPAGTRNTNDEAERGAMHNPGMTRKSRVCWYEPHGHQCQCCLAAGKPNMCKSLIMERLLQTTSLIDPTVIFVGDGANDYCPVLNVLRPRDYMFARRDYPIHHILAGELPWASGKSSDVGGCCHIGLWKDAAELRELFQLALGRHPGARLPTLVRFRDAAEKEFRSVTMAKRIPAVLRRTLEEGSNAAAISEKGRQRAIELVRNAEANGVVPPLPGQTCVPAWLRNYAYVSEYDNVNTHDISRRVSPASTQGGVHQIAPRWGQVPWLHGEIYFYHLLWQYLMMRDSADGESKATAGEDGAAAAGKALTFNVITPHALHNPLLSAECYVTSTPGVISPPVVAMQSTRDVASLVCRPAMVADGVVVRRVRPGCDGPTKQVPYAEMLQQPSGCAIPAAETFFFEYRDIFSREKRDVLMSFLKVRVVPMLACQPWGADRDYGGVLLRWMLWGNGIDLSMFTLDQLASSHGKAAGGDGEPHSGGVAALREAERAASLAQDSNLVGNEVAKVEAHLQRLLDPDDAGNGSRQVDVVMDNVGVECISDLCFGLWYVSQAAKLGAPAGAGNARVVYHVKPMPYYVSDVTPRDFDLTLAMLEEAYTNEAFEPDATKRAMLKAVLEPFIVEVRDRFASGTFTLDADTVWTQPCEYRDLPPRVVNRFFFTQQVSAPAPADGVATTTTTATGSGVAEALAATACPASSAAGLYRMNKARLKARSGLVLFKGDLNYRRLIGDRYWDRSDFLTSLAKEEKPDLHKAPESYTVEEQAIVAELTQDTPLAALMDSPTFAEVVSAYWPTHAVPVCSIRTIKSECCVGVPGELKAKLDQELGLSWRISGKYGEILLAS</sequence>
<comment type="cofactor">
    <cofactor evidence="1">
        <name>Ni(2+)</name>
        <dbReference type="ChEBI" id="CHEBI:49786"/>
    </cofactor>
</comment>
<accession>A0A836LKE6</accession>
<dbReference type="InterPro" id="IPR016965">
    <property type="entry name" value="Pase_PHOSPHO-typ"/>
</dbReference>
<organism evidence="3 4">
    <name type="scientific">Porcisia hertigi</name>
    <dbReference type="NCBI Taxonomy" id="2761500"/>
    <lineage>
        <taxon>Eukaryota</taxon>
        <taxon>Discoba</taxon>
        <taxon>Euglenozoa</taxon>
        <taxon>Kinetoplastea</taxon>
        <taxon>Metakinetoplastina</taxon>
        <taxon>Trypanosomatida</taxon>
        <taxon>Trypanosomatidae</taxon>
        <taxon>Leishmaniinae</taxon>
        <taxon>Porcisia</taxon>
    </lineage>
</organism>
<dbReference type="PANTHER" id="PTHR20889">
    <property type="entry name" value="PHOSPHATASE, ORPHAN 1, 2"/>
    <property type="match status" value="1"/>
</dbReference>
<name>A0A836LKE6_9TRYP</name>
<proteinExistence type="predicted"/>
<dbReference type="GeneID" id="94293152"/>
<evidence type="ECO:0000259" key="2">
    <source>
        <dbReference type="Pfam" id="PF01937"/>
    </source>
</evidence>
<evidence type="ECO:0000313" key="4">
    <source>
        <dbReference type="Proteomes" id="UP000674318"/>
    </source>
</evidence>
<protein>
    <recommendedName>
        <fullName evidence="2">Damage-control phosphatase ARMT1-like metal-binding domain-containing protein</fullName>
    </recommendedName>
</protein>
<gene>
    <name evidence="3" type="ORF">JKF63_07134</name>
</gene>
<dbReference type="InterPro" id="IPR036075">
    <property type="entry name" value="ARMT-1-like_metal-bd_sf"/>
</dbReference>
<dbReference type="KEGG" id="phet:94293152"/>
<dbReference type="AlphaFoldDB" id="A0A836LKE6"/>
<evidence type="ECO:0000313" key="3">
    <source>
        <dbReference type="EMBL" id="KAG5511192.1"/>
    </source>
</evidence>
<dbReference type="OrthoDB" id="10267182at2759"/>
<dbReference type="Gene3D" id="3.40.50.1000">
    <property type="entry name" value="HAD superfamily/HAD-like"/>
    <property type="match status" value="1"/>
</dbReference>
<dbReference type="PANTHER" id="PTHR20889:SF12">
    <property type="entry name" value="LP01149P"/>
    <property type="match status" value="1"/>
</dbReference>
<dbReference type="InterPro" id="IPR036412">
    <property type="entry name" value="HAD-like_sf"/>
</dbReference>
<dbReference type="Proteomes" id="UP000674318">
    <property type="component" value="Chromosome 6"/>
</dbReference>
<dbReference type="Pfam" id="PF06888">
    <property type="entry name" value="Put_Phosphatase"/>
    <property type="match status" value="2"/>
</dbReference>
<dbReference type="InterPro" id="IPR023214">
    <property type="entry name" value="HAD_sf"/>
</dbReference>
<dbReference type="GO" id="GO:0016791">
    <property type="term" value="F:phosphatase activity"/>
    <property type="evidence" value="ECO:0007669"/>
    <property type="project" value="InterPro"/>
</dbReference>
<reference evidence="3 4" key="1">
    <citation type="submission" date="2021-02" db="EMBL/GenBank/DDBJ databases">
        <title>Porcisia hertigi Genome sequencing and assembly.</title>
        <authorList>
            <person name="Almutairi H."/>
            <person name="Gatherer D."/>
        </authorList>
    </citation>
    <scope>NUCLEOTIDE SEQUENCE [LARGE SCALE GENOMIC DNA]</scope>
    <source>
        <strain evidence="3 4">C119</strain>
    </source>
</reference>
<dbReference type="SUPFAM" id="SSF56784">
    <property type="entry name" value="HAD-like"/>
    <property type="match status" value="1"/>
</dbReference>
<feature type="domain" description="Damage-control phosphatase ARMT1-like metal-binding" evidence="2">
    <location>
        <begin position="579"/>
        <end position="833"/>
    </location>
</feature>
<feature type="domain" description="Damage-control phosphatase ARMT1-like metal-binding" evidence="2">
    <location>
        <begin position="888"/>
        <end position="993"/>
    </location>
</feature>
<dbReference type="Pfam" id="PF01937">
    <property type="entry name" value="ARMT1-like_dom"/>
    <property type="match status" value="2"/>
</dbReference>
<dbReference type="SUPFAM" id="SSF111321">
    <property type="entry name" value="AF1104-like"/>
    <property type="match status" value="1"/>
</dbReference>
<dbReference type="InterPro" id="IPR002791">
    <property type="entry name" value="ARMT1-like_metal-bd"/>
</dbReference>
<dbReference type="RefSeq" id="XP_067759513.1">
    <property type="nucleotide sequence ID" value="XM_067903075.1"/>
</dbReference>
<dbReference type="EMBL" id="JAFJZO010000006">
    <property type="protein sequence ID" value="KAG5511192.1"/>
    <property type="molecule type" value="Genomic_DNA"/>
</dbReference>
<evidence type="ECO:0000256" key="1">
    <source>
        <dbReference type="ARBA" id="ARBA00001967"/>
    </source>
</evidence>
<keyword evidence="4" id="KW-1185">Reference proteome</keyword>
<comment type="caution">
    <text evidence="3">The sequence shown here is derived from an EMBL/GenBank/DDBJ whole genome shotgun (WGS) entry which is preliminary data.</text>
</comment>